<keyword evidence="1" id="KW-1133">Transmembrane helix</keyword>
<gene>
    <name evidence="2" type="ORF">BW685_21335</name>
</gene>
<evidence type="ECO:0000256" key="1">
    <source>
        <dbReference type="SAM" id="Phobius"/>
    </source>
</evidence>
<proteinExistence type="predicted"/>
<comment type="caution">
    <text evidence="2">The sequence shown here is derived from an EMBL/GenBank/DDBJ whole genome shotgun (WGS) entry which is preliminary data.</text>
</comment>
<feature type="transmembrane region" description="Helical" evidence="1">
    <location>
        <begin position="184"/>
        <end position="204"/>
    </location>
</feature>
<reference evidence="2 3" key="1">
    <citation type="submission" date="2017-01" db="EMBL/GenBank/DDBJ databases">
        <title>Phylogeographic, genomic and meropenem susceptibility analysis of Burkholderia ubonensis.</title>
        <authorList>
            <person name="Price E.P."/>
            <person name="Sarovich D.S."/>
            <person name="Webb J.R."/>
            <person name="Hall C.M."/>
            <person name="Sahl J.W."/>
            <person name="Kaestli M."/>
            <person name="Mayo M."/>
            <person name="Harrington G."/>
            <person name="Baker A.L."/>
            <person name="Sidak-Loftis L.C."/>
            <person name="Lummis M."/>
            <person name="Schupp J.M."/>
            <person name="Gillece J.D."/>
            <person name="Tuanyok A."/>
            <person name="Warner J."/>
            <person name="Busch J.D."/>
            <person name="Keim P."/>
            <person name="Currie B.J."/>
            <person name="Wagner D.M."/>
        </authorList>
    </citation>
    <scope>NUCLEOTIDE SEQUENCE [LARGE SCALE GENOMIC DNA]</scope>
    <source>
        <strain evidence="2 3">A21</strain>
    </source>
</reference>
<dbReference type="Proteomes" id="UP000187194">
    <property type="component" value="Unassembled WGS sequence"/>
</dbReference>
<keyword evidence="1" id="KW-0472">Membrane</keyword>
<sequence>MTLNDADFRDAAHRAGMSYYPWEPLPAELSEIAGDALTDRGVTRINRDLPARQAVLTYLHEACHLIAHRYRLDNDAEGWTPHTPHFAALVAVCYKRIDRLHMLKLYDFGDAADVMNGKPINQIATGPSPGAMARRLNYVLRACEHYAGTDMTIEQIAASIAENRRAIASARETTQRRKARRENWIAGTVGVVLSLGVVVGAHALRLI</sequence>
<evidence type="ECO:0000313" key="3">
    <source>
        <dbReference type="Proteomes" id="UP000187194"/>
    </source>
</evidence>
<keyword evidence="1" id="KW-0812">Transmembrane</keyword>
<dbReference type="EMBL" id="MTJZ01000031">
    <property type="protein sequence ID" value="OMG71388.1"/>
    <property type="molecule type" value="Genomic_DNA"/>
</dbReference>
<accession>A0A1R1J887</accession>
<name>A0A1R1J887_9BURK</name>
<protein>
    <submittedName>
        <fullName evidence="2">Uncharacterized protein</fullName>
    </submittedName>
</protein>
<dbReference type="AlphaFoldDB" id="A0A1R1J887"/>
<dbReference type="RefSeq" id="WP_076479622.1">
    <property type="nucleotide sequence ID" value="NZ_MTJZ01000031.1"/>
</dbReference>
<evidence type="ECO:0000313" key="2">
    <source>
        <dbReference type="EMBL" id="OMG71388.1"/>
    </source>
</evidence>
<organism evidence="2 3">
    <name type="scientific">Burkholderia ubonensis</name>
    <dbReference type="NCBI Taxonomy" id="101571"/>
    <lineage>
        <taxon>Bacteria</taxon>
        <taxon>Pseudomonadati</taxon>
        <taxon>Pseudomonadota</taxon>
        <taxon>Betaproteobacteria</taxon>
        <taxon>Burkholderiales</taxon>
        <taxon>Burkholderiaceae</taxon>
        <taxon>Burkholderia</taxon>
        <taxon>Burkholderia cepacia complex</taxon>
    </lineage>
</organism>